<dbReference type="Pfam" id="PF02517">
    <property type="entry name" value="Rce1-like"/>
    <property type="match status" value="1"/>
</dbReference>
<feature type="transmembrane region" description="Helical" evidence="1">
    <location>
        <begin position="93"/>
        <end position="117"/>
    </location>
</feature>
<evidence type="ECO:0000313" key="3">
    <source>
        <dbReference type="EMBL" id="GAA1114028.1"/>
    </source>
</evidence>
<feature type="transmembrane region" description="Helical" evidence="1">
    <location>
        <begin position="225"/>
        <end position="245"/>
    </location>
</feature>
<dbReference type="EMBL" id="BAAALG010000017">
    <property type="protein sequence ID" value="GAA1114028.1"/>
    <property type="molecule type" value="Genomic_DNA"/>
</dbReference>
<dbReference type="Proteomes" id="UP001501581">
    <property type="component" value="Unassembled WGS sequence"/>
</dbReference>
<proteinExistence type="predicted"/>
<dbReference type="PANTHER" id="PTHR36435:SF1">
    <property type="entry name" value="CAAX AMINO TERMINAL PROTEASE FAMILY PROTEIN"/>
    <property type="match status" value="1"/>
</dbReference>
<keyword evidence="1" id="KW-0472">Membrane</keyword>
<feature type="domain" description="CAAX prenyl protease 2/Lysostaphin resistance protein A-like" evidence="2">
    <location>
        <begin position="137"/>
        <end position="236"/>
    </location>
</feature>
<keyword evidence="1" id="KW-0812">Transmembrane</keyword>
<keyword evidence="4" id="KW-1185">Reference proteome</keyword>
<name>A0ABP4EP89_9ACTN</name>
<feature type="transmembrane region" description="Helical" evidence="1">
    <location>
        <begin position="202"/>
        <end position="218"/>
    </location>
</feature>
<evidence type="ECO:0000256" key="1">
    <source>
        <dbReference type="SAM" id="Phobius"/>
    </source>
</evidence>
<feature type="transmembrane region" description="Helical" evidence="1">
    <location>
        <begin position="257"/>
        <end position="279"/>
    </location>
</feature>
<protein>
    <recommendedName>
        <fullName evidence="2">CAAX prenyl protease 2/Lysostaphin resistance protein A-like domain-containing protein</fullName>
    </recommendedName>
</protein>
<feature type="transmembrane region" description="Helical" evidence="1">
    <location>
        <begin position="177"/>
        <end position="196"/>
    </location>
</feature>
<organism evidence="3 4">
    <name type="scientific">Nocardioides dubius</name>
    <dbReference type="NCBI Taxonomy" id="317019"/>
    <lineage>
        <taxon>Bacteria</taxon>
        <taxon>Bacillati</taxon>
        <taxon>Actinomycetota</taxon>
        <taxon>Actinomycetes</taxon>
        <taxon>Propionibacteriales</taxon>
        <taxon>Nocardioidaceae</taxon>
        <taxon>Nocardioides</taxon>
    </lineage>
</organism>
<dbReference type="PANTHER" id="PTHR36435">
    <property type="entry name" value="SLR1288 PROTEIN"/>
    <property type="match status" value="1"/>
</dbReference>
<accession>A0ABP4EP89</accession>
<evidence type="ECO:0000259" key="2">
    <source>
        <dbReference type="Pfam" id="PF02517"/>
    </source>
</evidence>
<keyword evidence="1" id="KW-1133">Transmembrane helix</keyword>
<reference evidence="4" key="1">
    <citation type="journal article" date="2019" name="Int. J. Syst. Evol. Microbiol.">
        <title>The Global Catalogue of Microorganisms (GCM) 10K type strain sequencing project: providing services to taxonomists for standard genome sequencing and annotation.</title>
        <authorList>
            <consortium name="The Broad Institute Genomics Platform"/>
            <consortium name="The Broad Institute Genome Sequencing Center for Infectious Disease"/>
            <person name="Wu L."/>
            <person name="Ma J."/>
        </authorList>
    </citation>
    <scope>NUCLEOTIDE SEQUENCE [LARGE SCALE GENOMIC DNA]</scope>
    <source>
        <strain evidence="4">JCM 13008</strain>
    </source>
</reference>
<dbReference type="InterPro" id="IPR052710">
    <property type="entry name" value="CAAX_protease"/>
</dbReference>
<gene>
    <name evidence="3" type="ORF">GCM10009668_40340</name>
</gene>
<evidence type="ECO:0000313" key="4">
    <source>
        <dbReference type="Proteomes" id="UP001501581"/>
    </source>
</evidence>
<dbReference type="InterPro" id="IPR003675">
    <property type="entry name" value="Rce1/LyrA-like_dom"/>
</dbReference>
<sequence length="300" mass="32130">MGVLFLGSTWLTAGLILSFAVGAVHLAYLYATGADDPIDRMEEVMSLDRLTPVGLAYLALSLAVLIPLAFAAQRMLHGLRPGTLSSVMARLRWRYLIACMGLAVIALFATLAVSALVPADTAGDVGTSLAPFTTTSVWFLVVIALLVPLQAAGEEYAFRGYLTQAFGGLFPRRREQLAMWVAVLGPALLFALMHGLSQDWPIFFDRFAFGVVAGILVVRTGGLEAAIAMHVLNNWFAFTLALVFGEMDTVLTPSGGSWWSIPVTLTQSLVYLALALWLARRMGLESRSGGGVLVAKGAHV</sequence>
<feature type="transmembrane region" description="Helical" evidence="1">
    <location>
        <begin position="53"/>
        <end position="72"/>
    </location>
</feature>
<feature type="transmembrane region" description="Helical" evidence="1">
    <location>
        <begin position="129"/>
        <end position="149"/>
    </location>
</feature>
<comment type="caution">
    <text evidence="3">The sequence shown here is derived from an EMBL/GenBank/DDBJ whole genome shotgun (WGS) entry which is preliminary data.</text>
</comment>